<feature type="domain" description="Reverse transcriptase zinc-binding" evidence="1">
    <location>
        <begin position="2"/>
        <end position="54"/>
    </location>
</feature>
<evidence type="ECO:0000313" key="3">
    <source>
        <dbReference type="Proteomes" id="UP001311915"/>
    </source>
</evidence>
<dbReference type="Proteomes" id="UP001311915">
    <property type="component" value="Unassembled WGS sequence"/>
</dbReference>
<evidence type="ECO:0000313" key="2">
    <source>
        <dbReference type="EMBL" id="KAK4709033.1"/>
    </source>
</evidence>
<organism evidence="2 3">
    <name type="scientific">Solanum pinnatisectum</name>
    <name type="common">tansyleaf nightshade</name>
    <dbReference type="NCBI Taxonomy" id="50273"/>
    <lineage>
        <taxon>Eukaryota</taxon>
        <taxon>Viridiplantae</taxon>
        <taxon>Streptophyta</taxon>
        <taxon>Embryophyta</taxon>
        <taxon>Tracheophyta</taxon>
        <taxon>Spermatophyta</taxon>
        <taxon>Magnoliopsida</taxon>
        <taxon>eudicotyledons</taxon>
        <taxon>Gunneridae</taxon>
        <taxon>Pentapetalae</taxon>
        <taxon>asterids</taxon>
        <taxon>lamiids</taxon>
        <taxon>Solanales</taxon>
        <taxon>Solanaceae</taxon>
        <taxon>Solanoideae</taxon>
        <taxon>Solaneae</taxon>
        <taxon>Solanum</taxon>
    </lineage>
</organism>
<dbReference type="EMBL" id="JAWPEI010000012">
    <property type="protein sequence ID" value="KAK4709033.1"/>
    <property type="molecule type" value="Genomic_DNA"/>
</dbReference>
<comment type="caution">
    <text evidence="2">The sequence shown here is derived from an EMBL/GenBank/DDBJ whole genome shotgun (WGS) entry which is preliminary data.</text>
</comment>
<evidence type="ECO:0000259" key="1">
    <source>
        <dbReference type="Pfam" id="PF13966"/>
    </source>
</evidence>
<dbReference type="InterPro" id="IPR026960">
    <property type="entry name" value="RVT-Znf"/>
</dbReference>
<dbReference type="AlphaFoldDB" id="A0AAV9K809"/>
<proteinExistence type="predicted"/>
<dbReference type="Pfam" id="PF13966">
    <property type="entry name" value="zf-RVT"/>
    <property type="match status" value="1"/>
</dbReference>
<sequence length="54" mass="6260">MQPKHRFIVSLANQNRLLTKDRLIRLNIPVNNLLCGLCSRDQLETPTHLFVECS</sequence>
<protein>
    <recommendedName>
        <fullName evidence="1">Reverse transcriptase zinc-binding domain-containing protein</fullName>
    </recommendedName>
</protein>
<keyword evidence="3" id="KW-1185">Reference proteome</keyword>
<name>A0AAV9K809_9SOLN</name>
<accession>A0AAV9K809</accession>
<reference evidence="2 3" key="1">
    <citation type="submission" date="2023-10" db="EMBL/GenBank/DDBJ databases">
        <title>Genome-Wide Identification Analysis in wild type Solanum Pinnatisectum Reveals Some Genes Defensing Phytophthora Infestans.</title>
        <authorList>
            <person name="Sun C."/>
        </authorList>
    </citation>
    <scope>NUCLEOTIDE SEQUENCE [LARGE SCALE GENOMIC DNA]</scope>
    <source>
        <strain evidence="2">LQN</strain>
        <tissue evidence="2">Leaf</tissue>
    </source>
</reference>
<gene>
    <name evidence="2" type="ORF">R3W88_029958</name>
</gene>